<keyword evidence="3" id="KW-0808">Transferase</keyword>
<dbReference type="GO" id="GO:0003825">
    <property type="term" value="F:alpha,alpha-trehalose-phosphate synthase (UDP-forming) activity"/>
    <property type="evidence" value="ECO:0007669"/>
    <property type="project" value="UniProtKB-EC"/>
</dbReference>
<dbReference type="Proteomes" id="UP001230253">
    <property type="component" value="Unassembled WGS sequence"/>
</dbReference>
<dbReference type="PANTHER" id="PTHR10788">
    <property type="entry name" value="TREHALOSE-6-PHOSPHATE SYNTHASE"/>
    <property type="match status" value="1"/>
</dbReference>
<protein>
    <submittedName>
        <fullName evidence="3">Trehalose 6-phosphate synthase</fullName>
        <ecNumber evidence="3">2.4.1.15</ecNumber>
    </submittedName>
</protein>
<evidence type="ECO:0000256" key="2">
    <source>
        <dbReference type="SAM" id="MobiDB-lite"/>
    </source>
</evidence>
<comment type="caution">
    <text evidence="3">The sequence shown here is derived from an EMBL/GenBank/DDBJ whole genome shotgun (WGS) entry which is preliminary data.</text>
</comment>
<dbReference type="PANTHER" id="PTHR10788:SF106">
    <property type="entry name" value="BCDNA.GH08860"/>
    <property type="match status" value="1"/>
</dbReference>
<dbReference type="RefSeq" id="WP_307153919.1">
    <property type="nucleotide sequence ID" value="NZ_JAUSUK010000001.1"/>
</dbReference>
<dbReference type="InterPro" id="IPR001830">
    <property type="entry name" value="Glyco_trans_20"/>
</dbReference>
<dbReference type="CDD" id="cd03788">
    <property type="entry name" value="GT20_TPS"/>
    <property type="match status" value="1"/>
</dbReference>
<dbReference type="SUPFAM" id="SSF53756">
    <property type="entry name" value="UDP-Glycosyltransferase/glycogen phosphorylase"/>
    <property type="match status" value="1"/>
</dbReference>
<evidence type="ECO:0000313" key="4">
    <source>
        <dbReference type="Proteomes" id="UP001230253"/>
    </source>
</evidence>
<dbReference type="Gene3D" id="3.40.50.2000">
    <property type="entry name" value="Glycogen Phosphorylase B"/>
    <property type="match status" value="2"/>
</dbReference>
<dbReference type="EMBL" id="JAUSUK010000001">
    <property type="protein sequence ID" value="MDQ0325754.1"/>
    <property type="molecule type" value="Genomic_DNA"/>
</dbReference>
<gene>
    <name evidence="3" type="ORF">J2R99_001603</name>
</gene>
<sequence>MRRLVVVSNRVGPLHDGGKAGGLAVGLGDALRTRGGIWFGWSGEKSDEGTFGPLKIEEHGKVRLSTIDLTAEDAEEFYGGYANQTLWPLLHYRLDLANFDQRYENAYRRVNERMAARLTPQLQPGDMVWVHDYHYIVLGERLRESGFSGPLAFFLHVPFPSPEIMTALPNSQSIVRSLTAYDVIGFQTDSDRRNFARYVVEELGGRELPNDELEAYGRTFRASTFPIGIDTQSFAEFAVSDEAEEHEAQLKVLLRDRHQIIGVDRLDYSKGIPERFRGFERLLQEYPENRGRVSLMQVAPLSRSDLEAYSDLRSELEELAGHINGAFSALDWVPIRIMTRGFTRRALAGIYRASRVGLVTPLRDGMNLVAKEYVAAQNPDDPGVLVLSRFAGAVKEMPEALIVNPYDTASLARALQQALNMSREERKERWQAMFDRISKGTAQAWCDAILKALEERADKKVQVRSAPTASGKRPNAVEPKRARAEESFPKLPKGARPHADEPKRPFPYLGSRVL</sequence>
<proteinExistence type="inferred from homology"/>
<evidence type="ECO:0000313" key="3">
    <source>
        <dbReference type="EMBL" id="MDQ0325754.1"/>
    </source>
</evidence>
<dbReference type="EC" id="2.4.1.15" evidence="3"/>
<dbReference type="Pfam" id="PF00982">
    <property type="entry name" value="Glyco_transf_20"/>
    <property type="match status" value="1"/>
</dbReference>
<keyword evidence="4" id="KW-1185">Reference proteome</keyword>
<accession>A0ABU0C5F4</accession>
<keyword evidence="3" id="KW-0328">Glycosyltransferase</keyword>
<comment type="similarity">
    <text evidence="1">Belongs to the glycosyltransferase 20 family.</text>
</comment>
<organism evidence="3 4">
    <name type="scientific">Rhodopseudomonas julia</name>
    <dbReference type="NCBI Taxonomy" id="200617"/>
    <lineage>
        <taxon>Bacteria</taxon>
        <taxon>Pseudomonadati</taxon>
        <taxon>Pseudomonadota</taxon>
        <taxon>Alphaproteobacteria</taxon>
        <taxon>Hyphomicrobiales</taxon>
        <taxon>Nitrobacteraceae</taxon>
        <taxon>Rhodopseudomonas</taxon>
    </lineage>
</organism>
<evidence type="ECO:0000256" key="1">
    <source>
        <dbReference type="ARBA" id="ARBA00008799"/>
    </source>
</evidence>
<reference evidence="3 4" key="1">
    <citation type="submission" date="2023-07" db="EMBL/GenBank/DDBJ databases">
        <title>Genomic Encyclopedia of Type Strains, Phase IV (KMG-IV): sequencing the most valuable type-strain genomes for metagenomic binning, comparative biology and taxonomic classification.</title>
        <authorList>
            <person name="Goeker M."/>
        </authorList>
    </citation>
    <scope>NUCLEOTIDE SEQUENCE [LARGE SCALE GENOMIC DNA]</scope>
    <source>
        <strain evidence="3 4">DSM 11549</strain>
    </source>
</reference>
<feature type="compositionally biased region" description="Basic and acidic residues" evidence="2">
    <location>
        <begin position="478"/>
        <end position="488"/>
    </location>
</feature>
<name>A0ABU0C5F4_9BRAD</name>
<feature type="region of interest" description="Disordered" evidence="2">
    <location>
        <begin position="460"/>
        <end position="514"/>
    </location>
</feature>